<dbReference type="Proteomes" id="UP000028547">
    <property type="component" value="Unassembled WGS sequence"/>
</dbReference>
<proteinExistence type="predicted"/>
<evidence type="ECO:0000313" key="2">
    <source>
        <dbReference type="Proteomes" id="UP000028547"/>
    </source>
</evidence>
<sequence length="269" mass="29881">MARTPNFFKAALLLPANLVGLLTAGASSALTGEPLPMLVALGVETLYLGVVPFSKRFQRAVRASTPGAQDDEAARQQVDSLLSELAASQREHYQVLVGLKEKILANYAKLPGGRVLAASSEQRLDALLTSFLRLISTLNQYRTYLNSSERLSLEKDVRALESELGQETNPRLKDVKEKRLELLKRRLARFEQAGESREMVSHQLASIEDLMRLTHEQSIAIRDPEGVNRQLDALSAEAQATDETVRDMERFLDFSEETSGPLPHGTRVR</sequence>
<dbReference type="EMBL" id="JPMI01000046">
    <property type="protein sequence ID" value="KFA93602.1"/>
    <property type="molecule type" value="Genomic_DNA"/>
</dbReference>
<organism evidence="1 2">
    <name type="scientific">Archangium violaceum Cb vi76</name>
    <dbReference type="NCBI Taxonomy" id="1406225"/>
    <lineage>
        <taxon>Bacteria</taxon>
        <taxon>Pseudomonadati</taxon>
        <taxon>Myxococcota</taxon>
        <taxon>Myxococcia</taxon>
        <taxon>Myxococcales</taxon>
        <taxon>Cystobacterineae</taxon>
        <taxon>Archangiaceae</taxon>
        <taxon>Archangium</taxon>
    </lineage>
</organism>
<protein>
    <submittedName>
        <fullName evidence="1">Uncharacterized protein</fullName>
    </submittedName>
</protein>
<accession>A0A084SYR7</accession>
<gene>
    <name evidence="1" type="ORF">Q664_08395</name>
</gene>
<dbReference type="RefSeq" id="WP_043391839.1">
    <property type="nucleotide sequence ID" value="NZ_JPMI01000046.1"/>
</dbReference>
<comment type="caution">
    <text evidence="1">The sequence shown here is derived from an EMBL/GenBank/DDBJ whole genome shotgun (WGS) entry which is preliminary data.</text>
</comment>
<reference evidence="1 2" key="1">
    <citation type="submission" date="2014-07" db="EMBL/GenBank/DDBJ databases">
        <title>Draft Genome Sequence of Gephyronic Acid Producer, Cystobacter violaceus Strain Cb vi76.</title>
        <authorList>
            <person name="Stevens D.C."/>
            <person name="Young J."/>
            <person name="Carmichael R."/>
            <person name="Tan J."/>
            <person name="Taylor R.E."/>
        </authorList>
    </citation>
    <scope>NUCLEOTIDE SEQUENCE [LARGE SCALE GENOMIC DNA]</scope>
    <source>
        <strain evidence="1 2">Cb vi76</strain>
    </source>
</reference>
<name>A0A084SYR7_9BACT</name>
<evidence type="ECO:0000313" key="1">
    <source>
        <dbReference type="EMBL" id="KFA93602.1"/>
    </source>
</evidence>
<dbReference type="AlphaFoldDB" id="A0A084SYR7"/>